<dbReference type="EMBL" id="FOVN01000002">
    <property type="protein sequence ID" value="SFN61199.1"/>
    <property type="molecule type" value="Genomic_DNA"/>
</dbReference>
<dbReference type="InterPro" id="IPR036691">
    <property type="entry name" value="Endo/exonu/phosph_ase_sf"/>
</dbReference>
<dbReference type="InterPro" id="IPR005135">
    <property type="entry name" value="Endo/exonuclease/phosphatase"/>
</dbReference>
<keyword evidence="3 5" id="KW-0378">Hydrolase</keyword>
<accession>A0A1I5AG50</accession>
<dbReference type="CDD" id="cd10283">
    <property type="entry name" value="MnuA_DNase1-like"/>
    <property type="match status" value="1"/>
</dbReference>
<evidence type="ECO:0000256" key="3">
    <source>
        <dbReference type="ARBA" id="ARBA00022801"/>
    </source>
</evidence>
<reference evidence="6" key="1">
    <citation type="submission" date="2016-10" db="EMBL/GenBank/DDBJ databases">
        <authorList>
            <person name="Varghese N."/>
            <person name="Submissions S."/>
        </authorList>
    </citation>
    <scope>NUCLEOTIDE SEQUENCE [LARGE SCALE GENOMIC DNA]</scope>
    <source>
        <strain evidence="6">DSM 23925</strain>
    </source>
</reference>
<feature type="domain" description="Endonuclease/exonuclease/phosphatase" evidence="4">
    <location>
        <begin position="51"/>
        <end position="288"/>
    </location>
</feature>
<keyword evidence="2" id="KW-0540">Nuclease</keyword>
<protein>
    <submittedName>
        <fullName evidence="5">Metal-dependent hydrolase, endonuclease/exonuclease/phosphatase family</fullName>
    </submittedName>
</protein>
<dbReference type="SUPFAM" id="SSF56219">
    <property type="entry name" value="DNase I-like"/>
    <property type="match status" value="1"/>
</dbReference>
<keyword evidence="5" id="KW-0255">Endonuclease</keyword>
<dbReference type="GO" id="GO:0006308">
    <property type="term" value="P:DNA catabolic process"/>
    <property type="evidence" value="ECO:0007669"/>
    <property type="project" value="InterPro"/>
</dbReference>
<keyword evidence="5" id="KW-0269">Exonuclease</keyword>
<dbReference type="RefSeq" id="WP_092206811.1">
    <property type="nucleotide sequence ID" value="NZ_FOVN01000002.1"/>
</dbReference>
<dbReference type="AlphaFoldDB" id="A0A1I5AG50"/>
<keyword evidence="6" id="KW-1185">Reference proteome</keyword>
<name>A0A1I5AG50_9FLAO</name>
<dbReference type="Proteomes" id="UP000198705">
    <property type="component" value="Unassembled WGS sequence"/>
</dbReference>
<comment type="similarity">
    <text evidence="1">Belongs to the DNase I family.</text>
</comment>
<dbReference type="SMART" id="SM00476">
    <property type="entry name" value="DNaseIc"/>
    <property type="match status" value="1"/>
</dbReference>
<dbReference type="PANTHER" id="PTHR11371">
    <property type="entry name" value="DEOXYRIBONUCLEASE"/>
    <property type="match status" value="1"/>
</dbReference>
<evidence type="ECO:0000313" key="6">
    <source>
        <dbReference type="Proteomes" id="UP000198705"/>
    </source>
</evidence>
<dbReference type="InterPro" id="IPR016202">
    <property type="entry name" value="DNase_I"/>
</dbReference>
<dbReference type="GO" id="GO:0004536">
    <property type="term" value="F:DNA nuclease activity"/>
    <property type="evidence" value="ECO:0007669"/>
    <property type="project" value="InterPro"/>
</dbReference>
<dbReference type="STRING" id="649333.SAMN04487989_10212"/>
<evidence type="ECO:0000256" key="2">
    <source>
        <dbReference type="ARBA" id="ARBA00022722"/>
    </source>
</evidence>
<dbReference type="Gene3D" id="3.60.10.10">
    <property type="entry name" value="Endonuclease/exonuclease/phosphatase"/>
    <property type="match status" value="1"/>
</dbReference>
<proteinExistence type="inferred from homology"/>
<organism evidence="5 6">
    <name type="scientific">Bizionia echini</name>
    <dbReference type="NCBI Taxonomy" id="649333"/>
    <lineage>
        <taxon>Bacteria</taxon>
        <taxon>Pseudomonadati</taxon>
        <taxon>Bacteroidota</taxon>
        <taxon>Flavobacteriia</taxon>
        <taxon>Flavobacteriales</taxon>
        <taxon>Flavobacteriaceae</taxon>
        <taxon>Bizionia</taxon>
    </lineage>
</organism>
<dbReference type="GO" id="GO:0004527">
    <property type="term" value="F:exonuclease activity"/>
    <property type="evidence" value="ECO:0007669"/>
    <property type="project" value="UniProtKB-KW"/>
</dbReference>
<dbReference type="Pfam" id="PF03372">
    <property type="entry name" value="Exo_endo_phos"/>
    <property type="match status" value="1"/>
</dbReference>
<gene>
    <name evidence="5" type="ORF">SAMN04487989_10212</name>
</gene>
<dbReference type="PANTHER" id="PTHR11371:SF31">
    <property type="entry name" value="EXTRACELLULAR NUCLEASE"/>
    <property type="match status" value="1"/>
</dbReference>
<dbReference type="GO" id="GO:0004519">
    <property type="term" value="F:endonuclease activity"/>
    <property type="evidence" value="ECO:0007669"/>
    <property type="project" value="UniProtKB-KW"/>
</dbReference>
<evidence type="ECO:0000256" key="1">
    <source>
        <dbReference type="ARBA" id="ARBA00007359"/>
    </source>
</evidence>
<evidence type="ECO:0000259" key="4">
    <source>
        <dbReference type="Pfam" id="PF03372"/>
    </source>
</evidence>
<evidence type="ECO:0000313" key="5">
    <source>
        <dbReference type="EMBL" id="SFN61199.1"/>
    </source>
</evidence>
<sequence length="300" mass="34716">MLPTFKKHKNTIFTYRLQFIAVVLFLLCAFKPNFAQSKRDKILNNTNFKLVSWNIQDLGQSKSNEEIAFMADVLKDFDMVAIQEVVAKHPAGAQKVAKLTDELNRKGAKWDYRISNPTKSPSVYMSERYAFLWKTSKIDIIGRAYLDSELETKIYREPYIGKFKLKKENTAFYVVNFHSRKHDDSPELEIQYFKDYPNRLNSNNIIIAGDFNLNENHPVWNDLYQQGFKAALKNKKTTLKRSCKSKGYLSHAIDNMYVSSGFSVVNSGVIDYIETCNNLEAARKISDHLPVFFHAHMNPN</sequence>
<dbReference type="OrthoDB" id="5500612at2"/>